<comment type="caution">
    <text evidence="2">The sequence shown here is derived from an EMBL/GenBank/DDBJ whole genome shotgun (WGS) entry which is preliminary data.</text>
</comment>
<dbReference type="EMBL" id="JBIRPU010000014">
    <property type="protein sequence ID" value="MFI0795007.1"/>
    <property type="molecule type" value="Genomic_DNA"/>
</dbReference>
<reference evidence="2 3" key="1">
    <citation type="submission" date="2024-10" db="EMBL/GenBank/DDBJ databases">
        <title>The Natural Products Discovery Center: Release of the First 8490 Sequenced Strains for Exploring Actinobacteria Biosynthetic Diversity.</title>
        <authorList>
            <person name="Kalkreuter E."/>
            <person name="Kautsar S.A."/>
            <person name="Yang D."/>
            <person name="Bader C.D."/>
            <person name="Teijaro C.N."/>
            <person name="Fluegel L."/>
            <person name="Davis C.M."/>
            <person name="Simpson J.R."/>
            <person name="Lauterbach L."/>
            <person name="Steele A.D."/>
            <person name="Gui C."/>
            <person name="Meng S."/>
            <person name="Li G."/>
            <person name="Viehrig K."/>
            <person name="Ye F."/>
            <person name="Su P."/>
            <person name="Kiefer A.F."/>
            <person name="Nichols A."/>
            <person name="Cepeda A.J."/>
            <person name="Yan W."/>
            <person name="Fan B."/>
            <person name="Jiang Y."/>
            <person name="Adhikari A."/>
            <person name="Zheng C.-J."/>
            <person name="Schuster L."/>
            <person name="Cowan T.M."/>
            <person name="Smanski M.J."/>
            <person name="Chevrette M.G."/>
            <person name="De Carvalho L.P.S."/>
            <person name="Shen B."/>
        </authorList>
    </citation>
    <scope>NUCLEOTIDE SEQUENCE [LARGE SCALE GENOMIC DNA]</scope>
    <source>
        <strain evidence="2 3">NPDC021253</strain>
    </source>
</reference>
<protein>
    <recommendedName>
        <fullName evidence="4">DUF202 domain-containing protein</fullName>
    </recommendedName>
</protein>
<dbReference type="Proteomes" id="UP001611075">
    <property type="component" value="Unassembled WGS sequence"/>
</dbReference>
<feature type="transmembrane region" description="Helical" evidence="1">
    <location>
        <begin position="84"/>
        <end position="104"/>
    </location>
</feature>
<keyword evidence="3" id="KW-1185">Reference proteome</keyword>
<evidence type="ECO:0000256" key="1">
    <source>
        <dbReference type="SAM" id="Phobius"/>
    </source>
</evidence>
<sequence>MTEPQPAAAARRRFARDVGVTVLANLVAAAIIFLLAVAGDFLTANPLVVAGVAILLLATAGIGLHIWSDQRDFQAVLSGRTLHLMLVGLVSLVGGLATVVGLLAR</sequence>
<keyword evidence="1" id="KW-0812">Transmembrane</keyword>
<evidence type="ECO:0008006" key="4">
    <source>
        <dbReference type="Google" id="ProtNLM"/>
    </source>
</evidence>
<dbReference type="RefSeq" id="WP_396681835.1">
    <property type="nucleotide sequence ID" value="NZ_JBIRPU010000014.1"/>
</dbReference>
<keyword evidence="1" id="KW-1133">Transmembrane helix</keyword>
<feature type="transmembrane region" description="Helical" evidence="1">
    <location>
        <begin position="44"/>
        <end position="64"/>
    </location>
</feature>
<evidence type="ECO:0000313" key="3">
    <source>
        <dbReference type="Proteomes" id="UP001611075"/>
    </source>
</evidence>
<gene>
    <name evidence="2" type="ORF">ACH4OY_20315</name>
</gene>
<keyword evidence="1" id="KW-0472">Membrane</keyword>
<accession>A0ABW7SS21</accession>
<evidence type="ECO:0000313" key="2">
    <source>
        <dbReference type="EMBL" id="MFI0795007.1"/>
    </source>
</evidence>
<organism evidence="2 3">
    <name type="scientific">Micromonospora rubida</name>
    <dbReference type="NCBI Taxonomy" id="2697657"/>
    <lineage>
        <taxon>Bacteria</taxon>
        <taxon>Bacillati</taxon>
        <taxon>Actinomycetota</taxon>
        <taxon>Actinomycetes</taxon>
        <taxon>Micromonosporales</taxon>
        <taxon>Micromonosporaceae</taxon>
        <taxon>Micromonospora</taxon>
    </lineage>
</organism>
<proteinExistence type="predicted"/>
<feature type="transmembrane region" description="Helical" evidence="1">
    <location>
        <begin position="20"/>
        <end position="38"/>
    </location>
</feature>
<name>A0ABW7SS21_9ACTN</name>